<name>A0AAV4SSP1_CAEEX</name>
<accession>A0AAV4SSP1</accession>
<keyword evidence="5" id="KW-0812">Transmembrane</keyword>
<dbReference type="Proteomes" id="UP001054945">
    <property type="component" value="Unassembled WGS sequence"/>
</dbReference>
<keyword evidence="3 6" id="KW-0347">Helicase</keyword>
<gene>
    <name evidence="6" type="primary">At5g10370_0</name>
    <name evidence="6" type="ORF">CEXT_363521</name>
</gene>
<evidence type="ECO:0000256" key="1">
    <source>
        <dbReference type="ARBA" id="ARBA00022741"/>
    </source>
</evidence>
<keyword evidence="4" id="KW-0067">ATP-binding</keyword>
<dbReference type="PANTHER" id="PTHR18934:SF91">
    <property type="entry name" value="PRE-MRNA-SPLICING FACTOR ATP-DEPENDENT RNA HELICASE PRP16"/>
    <property type="match status" value="1"/>
</dbReference>
<feature type="transmembrane region" description="Helical" evidence="5">
    <location>
        <begin position="70"/>
        <end position="88"/>
    </location>
</feature>
<protein>
    <submittedName>
        <fullName evidence="6">ATP-dependent RNA helicase DEAH12, chloroplastic</fullName>
    </submittedName>
</protein>
<dbReference type="GO" id="GO:0016787">
    <property type="term" value="F:hydrolase activity"/>
    <property type="evidence" value="ECO:0007669"/>
    <property type="project" value="UniProtKB-KW"/>
</dbReference>
<dbReference type="GO" id="GO:0005524">
    <property type="term" value="F:ATP binding"/>
    <property type="evidence" value="ECO:0007669"/>
    <property type="project" value="UniProtKB-KW"/>
</dbReference>
<dbReference type="EMBL" id="BPLR01010172">
    <property type="protein sequence ID" value="GIY37433.1"/>
    <property type="molecule type" value="Genomic_DNA"/>
</dbReference>
<evidence type="ECO:0000256" key="3">
    <source>
        <dbReference type="ARBA" id="ARBA00022806"/>
    </source>
</evidence>
<comment type="caution">
    <text evidence="6">The sequence shown here is derived from an EMBL/GenBank/DDBJ whole genome shotgun (WGS) entry which is preliminary data.</text>
</comment>
<keyword evidence="2" id="KW-0378">Hydrolase</keyword>
<dbReference type="GO" id="GO:0003723">
    <property type="term" value="F:RNA binding"/>
    <property type="evidence" value="ECO:0007669"/>
    <property type="project" value="TreeGrafter"/>
</dbReference>
<dbReference type="PANTHER" id="PTHR18934">
    <property type="entry name" value="ATP-DEPENDENT RNA HELICASE"/>
    <property type="match status" value="1"/>
</dbReference>
<dbReference type="AlphaFoldDB" id="A0AAV4SSP1"/>
<dbReference type="GO" id="GO:0004386">
    <property type="term" value="F:helicase activity"/>
    <property type="evidence" value="ECO:0007669"/>
    <property type="project" value="UniProtKB-KW"/>
</dbReference>
<dbReference type="Gene3D" id="1.20.120.1080">
    <property type="match status" value="1"/>
</dbReference>
<keyword evidence="1" id="KW-0547">Nucleotide-binding</keyword>
<keyword evidence="5" id="KW-0472">Membrane</keyword>
<evidence type="ECO:0000313" key="6">
    <source>
        <dbReference type="EMBL" id="GIY37433.1"/>
    </source>
</evidence>
<keyword evidence="5" id="KW-1133">Transmembrane helix</keyword>
<evidence type="ECO:0000256" key="5">
    <source>
        <dbReference type="SAM" id="Phobius"/>
    </source>
</evidence>
<proteinExistence type="predicted"/>
<reference evidence="6 7" key="1">
    <citation type="submission" date="2021-06" db="EMBL/GenBank/DDBJ databases">
        <title>Caerostris extrusa draft genome.</title>
        <authorList>
            <person name="Kono N."/>
            <person name="Arakawa K."/>
        </authorList>
    </citation>
    <scope>NUCLEOTIDE SEQUENCE [LARGE SCALE GENOMIC DNA]</scope>
</reference>
<evidence type="ECO:0000256" key="2">
    <source>
        <dbReference type="ARBA" id="ARBA00022801"/>
    </source>
</evidence>
<organism evidence="6 7">
    <name type="scientific">Caerostris extrusa</name>
    <name type="common">Bark spider</name>
    <name type="synonym">Caerostris bankana</name>
    <dbReference type="NCBI Taxonomy" id="172846"/>
    <lineage>
        <taxon>Eukaryota</taxon>
        <taxon>Metazoa</taxon>
        <taxon>Ecdysozoa</taxon>
        <taxon>Arthropoda</taxon>
        <taxon>Chelicerata</taxon>
        <taxon>Arachnida</taxon>
        <taxon>Araneae</taxon>
        <taxon>Araneomorphae</taxon>
        <taxon>Entelegynae</taxon>
        <taxon>Araneoidea</taxon>
        <taxon>Araneidae</taxon>
        <taxon>Caerostris</taxon>
    </lineage>
</organism>
<evidence type="ECO:0000313" key="7">
    <source>
        <dbReference type="Proteomes" id="UP001054945"/>
    </source>
</evidence>
<sequence>MKLGVNDPLQFDFVLSPPQEVLRSSMQQLLDLKAVNLFDMSLSTLGEYMSYLPLEPRLSFMVLKGIDLNIGWEAIILAALVTVSRNIFFELQKMNQKHI</sequence>
<evidence type="ECO:0000256" key="4">
    <source>
        <dbReference type="ARBA" id="ARBA00022840"/>
    </source>
</evidence>
<keyword evidence="7" id="KW-1185">Reference proteome</keyword>